<dbReference type="GeneID" id="120278270"/>
<evidence type="ECO:0000313" key="6">
    <source>
        <dbReference type="Proteomes" id="UP001515500"/>
    </source>
</evidence>
<dbReference type="PANTHER" id="PTHR31060">
    <property type="entry name" value="OSJNBA0011J08.25 PROTEIN-RELATED"/>
    <property type="match status" value="1"/>
</dbReference>
<dbReference type="RefSeq" id="XP_039141113.1">
    <property type="nucleotide sequence ID" value="XM_039285179.1"/>
</dbReference>
<evidence type="ECO:0000313" key="7">
    <source>
        <dbReference type="RefSeq" id="XP_039141113.1"/>
    </source>
</evidence>
<dbReference type="PANTHER" id="PTHR31060:SF5">
    <property type="entry name" value="PRLI-INTERACTING FACTOR G, PUTATIVE, EXPRESSED-RELATED"/>
    <property type="match status" value="1"/>
</dbReference>
<dbReference type="Proteomes" id="UP001515500">
    <property type="component" value="Chromosome 2"/>
</dbReference>
<feature type="domain" description="At3g05675-like ankyrin-like" evidence="5">
    <location>
        <begin position="280"/>
        <end position="515"/>
    </location>
</feature>
<dbReference type="Gene3D" id="3.30.710.10">
    <property type="entry name" value="Potassium Channel Kv1.1, Chain A"/>
    <property type="match status" value="1"/>
</dbReference>
<dbReference type="Pfam" id="PF25553">
    <property type="entry name" value="BTB-POZ_ANK-like"/>
    <property type="match status" value="1"/>
</dbReference>
<feature type="compositionally biased region" description="Low complexity" evidence="4">
    <location>
        <begin position="96"/>
        <end position="107"/>
    </location>
</feature>
<feature type="region of interest" description="Disordered" evidence="4">
    <location>
        <begin position="42"/>
        <end position="126"/>
    </location>
</feature>
<dbReference type="InterPro" id="IPR011333">
    <property type="entry name" value="SKP1/BTB/POZ_sf"/>
</dbReference>
<accession>A0AB40CM92</accession>
<reference evidence="7" key="1">
    <citation type="submission" date="2025-08" db="UniProtKB">
        <authorList>
            <consortium name="RefSeq"/>
        </authorList>
    </citation>
    <scope>IDENTIFICATION</scope>
</reference>
<keyword evidence="6" id="KW-1185">Reference proteome</keyword>
<dbReference type="SUPFAM" id="SSF54695">
    <property type="entry name" value="POZ domain"/>
    <property type="match status" value="1"/>
</dbReference>
<name>A0AB40CM92_DIOCR</name>
<keyword evidence="3" id="KW-0833">Ubl conjugation pathway</keyword>
<evidence type="ECO:0000256" key="3">
    <source>
        <dbReference type="ARBA" id="ARBA00022786"/>
    </source>
</evidence>
<sequence length="530" mass="59427">MMAEYKVRKVEPGQTKIRDVPIAVTPEGFWCCPSQVVFQKTIKNQSQQTKQRPENPPATSKSSSKKLSSPSSPETRVQPSPSRSRVSSEDQKCLNSSTSASSPPVTSEGTLKPNGESHQRKISVGFGQPETSDLKVNLSGKEGIIVKMSVHSNILSEKSNFFSDKLSGQSPVSCIEIDDCEDVEIYVEAVGLMYCKEMKQRLMKQSVPRVLRILEAAKSLGFSACIKSCLEYLEAVPWVGEEEENVIASVTHIKSDTYGISSILKRVSSDISNPPNATFSRIMEMVLKSNDERGRREMKSLMLKLLKENSLLTNGSADICVETLYNSCQSCLTSLLASFRQAAEPGFLDDKSLGCKDPIMQQIVLEADNLLWLLEILADRRVADEFALMWATQAELAKLHPRLPIVSRHLVSCITARLFVGIGKGEMLPPKDTRQLLLHVWLQPLIEDYNWLQHGCRSFDRKVVEEGIGRTILTLPLDDQQSILLSWLGSFLKVGDSCPNLQRAFEVWWRRTFIRPFMEQQGARLRSDRN</sequence>
<evidence type="ECO:0000256" key="1">
    <source>
        <dbReference type="ARBA" id="ARBA00002668"/>
    </source>
</evidence>
<organism evidence="6 7">
    <name type="scientific">Dioscorea cayennensis subsp. rotundata</name>
    <name type="common">White Guinea yam</name>
    <name type="synonym">Dioscorea rotundata</name>
    <dbReference type="NCBI Taxonomy" id="55577"/>
    <lineage>
        <taxon>Eukaryota</taxon>
        <taxon>Viridiplantae</taxon>
        <taxon>Streptophyta</taxon>
        <taxon>Embryophyta</taxon>
        <taxon>Tracheophyta</taxon>
        <taxon>Spermatophyta</taxon>
        <taxon>Magnoliopsida</taxon>
        <taxon>Liliopsida</taxon>
        <taxon>Dioscoreales</taxon>
        <taxon>Dioscoreaceae</taxon>
        <taxon>Dioscorea</taxon>
    </lineage>
</organism>
<dbReference type="InterPro" id="IPR058039">
    <property type="entry name" value="At3g05675-like_ankyrin"/>
</dbReference>
<dbReference type="InterPro" id="IPR038920">
    <property type="entry name" value="At3g05675-like"/>
</dbReference>
<evidence type="ECO:0000259" key="5">
    <source>
        <dbReference type="Pfam" id="PF25553"/>
    </source>
</evidence>
<dbReference type="AlphaFoldDB" id="A0AB40CM92"/>
<evidence type="ECO:0000256" key="2">
    <source>
        <dbReference type="ARBA" id="ARBA00004906"/>
    </source>
</evidence>
<comment type="function">
    <text evidence="1">May act as a substrate-specific adapter of an E3 ubiquitin-protein ligase complex (CUL3-RBX1-BTB) which mediates the ubiquitination and subsequent proteasomal degradation of target proteins.</text>
</comment>
<proteinExistence type="predicted"/>
<evidence type="ECO:0000256" key="4">
    <source>
        <dbReference type="SAM" id="MobiDB-lite"/>
    </source>
</evidence>
<feature type="compositionally biased region" description="Low complexity" evidence="4">
    <location>
        <begin position="60"/>
        <end position="85"/>
    </location>
</feature>
<protein>
    <submittedName>
        <fullName evidence="7">BTB/POZ domain-containing protein At3g50780-like</fullName>
    </submittedName>
</protein>
<comment type="pathway">
    <text evidence="2">Protein modification; protein ubiquitination.</text>
</comment>
<gene>
    <name evidence="7" type="primary">LOC120278270</name>
</gene>